<comment type="caution">
    <text evidence="1">The sequence shown here is derived from an EMBL/GenBank/DDBJ whole genome shotgun (WGS) entry which is preliminary data.</text>
</comment>
<accession>A0ABD5SKW5</accession>
<dbReference type="Pfam" id="PF26412">
    <property type="entry name" value="BrxE"/>
    <property type="match status" value="1"/>
</dbReference>
<keyword evidence="2" id="KW-1185">Reference proteome</keyword>
<dbReference type="AlphaFoldDB" id="A0ABD5SKW5"/>
<dbReference type="NCBIfam" id="NF033447">
    <property type="entry name" value="BrxE_fam"/>
    <property type="match status" value="1"/>
</dbReference>
<dbReference type="RefSeq" id="WP_273738556.1">
    <property type="nucleotide sequence ID" value="NZ_JAQIVI010000150.1"/>
</dbReference>
<sequence length="216" mass="24032">MTSTDLVDAFKSTKETLYAAGIVDDFFLDLTASRLLVERVGETNNQNWWDSRVLSETGRARLSEVTPKTKLQSRINLASKVGHKAESDQLPPDSISLFSFGPQLESRLAAAIEDIEDDDQHSLEALENVSVQSLEKGWTDVVIEQTASNITATSVSLPKPETGGSFRIDEEGYTQSEIEPEKWRLLATLLQGYGHCTDHLKVPYYPLQSELKSENV</sequence>
<dbReference type="EMBL" id="JBHSWV010000150">
    <property type="protein sequence ID" value="MFC6765529.1"/>
    <property type="molecule type" value="Genomic_DNA"/>
</dbReference>
<evidence type="ECO:0000313" key="2">
    <source>
        <dbReference type="Proteomes" id="UP001596383"/>
    </source>
</evidence>
<dbReference type="Proteomes" id="UP001596383">
    <property type="component" value="Unassembled WGS sequence"/>
</dbReference>
<organism evidence="1 2">
    <name type="scientific">Natrinema soli</name>
    <dbReference type="NCBI Taxonomy" id="1930624"/>
    <lineage>
        <taxon>Archaea</taxon>
        <taxon>Methanobacteriati</taxon>
        <taxon>Methanobacteriota</taxon>
        <taxon>Stenosarchaea group</taxon>
        <taxon>Halobacteria</taxon>
        <taxon>Halobacteriales</taxon>
        <taxon>Natrialbaceae</taxon>
        <taxon>Natrinema</taxon>
    </lineage>
</organism>
<dbReference type="InterPro" id="IPR058690">
    <property type="entry name" value="BrxE"/>
</dbReference>
<reference evidence="1 2" key="1">
    <citation type="journal article" date="2019" name="Int. J. Syst. Evol. Microbiol.">
        <title>The Global Catalogue of Microorganisms (GCM) 10K type strain sequencing project: providing services to taxonomists for standard genome sequencing and annotation.</title>
        <authorList>
            <consortium name="The Broad Institute Genomics Platform"/>
            <consortium name="The Broad Institute Genome Sequencing Center for Infectious Disease"/>
            <person name="Wu L."/>
            <person name="Ma J."/>
        </authorList>
    </citation>
    <scope>NUCLEOTIDE SEQUENCE [LARGE SCALE GENOMIC DNA]</scope>
    <source>
        <strain evidence="1 2">LMG 29247</strain>
    </source>
</reference>
<name>A0ABD5SKW5_9EURY</name>
<gene>
    <name evidence="1" type="ORF">ACFQE6_11180</name>
</gene>
<proteinExistence type="predicted"/>
<evidence type="ECO:0000313" key="1">
    <source>
        <dbReference type="EMBL" id="MFC6765529.1"/>
    </source>
</evidence>
<protein>
    <submittedName>
        <fullName evidence="1">BrxE family protein</fullName>
    </submittedName>
</protein>